<keyword evidence="3" id="KW-0132">Cell division</keyword>
<keyword evidence="1" id="KW-0175">Coiled coil</keyword>
<evidence type="ECO:0000256" key="1">
    <source>
        <dbReference type="SAM" id="Coils"/>
    </source>
</evidence>
<organism evidence="3 4">
    <name type="scientific">Corynebacterium timonense</name>
    <dbReference type="NCBI Taxonomy" id="441500"/>
    <lineage>
        <taxon>Bacteria</taxon>
        <taxon>Bacillati</taxon>
        <taxon>Actinomycetota</taxon>
        <taxon>Actinomycetes</taxon>
        <taxon>Mycobacteriales</taxon>
        <taxon>Corynebacteriaceae</taxon>
        <taxon>Corynebacterium</taxon>
    </lineage>
</organism>
<feature type="region of interest" description="Disordered" evidence="2">
    <location>
        <begin position="216"/>
        <end position="256"/>
    </location>
</feature>
<gene>
    <name evidence="3" type="ORF">SAMN04488539_0618</name>
</gene>
<protein>
    <submittedName>
        <fullName evidence="3">Cell division septum initiation DivIVA, interacts with FtsZ, MinD</fullName>
    </submittedName>
</protein>
<feature type="coiled-coil region" evidence="1">
    <location>
        <begin position="49"/>
        <end position="142"/>
    </location>
</feature>
<keyword evidence="3" id="KW-0131">Cell cycle</keyword>
<evidence type="ECO:0000256" key="2">
    <source>
        <dbReference type="SAM" id="MobiDB-lite"/>
    </source>
</evidence>
<feature type="compositionally biased region" description="Basic and acidic residues" evidence="2">
    <location>
        <begin position="231"/>
        <end position="240"/>
    </location>
</feature>
<dbReference type="Proteomes" id="UP000182237">
    <property type="component" value="Chromosome I"/>
</dbReference>
<keyword evidence="4" id="KW-1185">Reference proteome</keyword>
<accession>A0A1H1MVF4</accession>
<proteinExistence type="predicted"/>
<dbReference type="PANTHER" id="PTHR38010">
    <property type="entry name" value="SLR0848 PROTEIN"/>
    <property type="match status" value="1"/>
</dbReference>
<dbReference type="CDD" id="cd06503">
    <property type="entry name" value="ATP-synt_Fo_b"/>
    <property type="match status" value="1"/>
</dbReference>
<dbReference type="AlphaFoldDB" id="A0A1H1MVF4"/>
<dbReference type="STRING" id="1203190.GCA_000312345_00158"/>
<dbReference type="EMBL" id="LT629765">
    <property type="protein sequence ID" value="SDR90714.1"/>
    <property type="molecule type" value="Genomic_DNA"/>
</dbReference>
<dbReference type="PANTHER" id="PTHR38010:SF1">
    <property type="entry name" value="SLR0848 PROTEIN"/>
    <property type="match status" value="1"/>
</dbReference>
<dbReference type="GO" id="GO:0051301">
    <property type="term" value="P:cell division"/>
    <property type="evidence" value="ECO:0007669"/>
    <property type="project" value="UniProtKB-KW"/>
</dbReference>
<dbReference type="RefSeq" id="WP_019193028.1">
    <property type="nucleotide sequence ID" value="NZ_LT629765.1"/>
</dbReference>
<evidence type="ECO:0000313" key="3">
    <source>
        <dbReference type="EMBL" id="SDR90714.1"/>
    </source>
</evidence>
<evidence type="ECO:0000313" key="4">
    <source>
        <dbReference type="Proteomes" id="UP000182237"/>
    </source>
</evidence>
<dbReference type="OrthoDB" id="3291843at2"/>
<sequence length="256" mass="28766">MYRVFEALDELVRTVEQAYGVPMTSNCMVPRNDVLALLDDIRNALPVEVDDAQDVLDQQDEILRGAQERADTLVADAEDEAERIMRDVHNQTESMLSDAQSRAAHLVSTAEEDAERTVARAREEADQTVASARGEADRLIDNGNQEYERAVDAGLAEQQRLVGESEVMRRADEEARRLVENAHADSSRLRAECDDYVDSKLSEFEESLSAVLRTVSSDRSALRRGAGASGERYERRDYGRRPRSGQPQRDDNDSDY</sequence>
<name>A0A1H1MVF4_9CORY</name>
<reference evidence="3 4" key="1">
    <citation type="submission" date="2016-10" db="EMBL/GenBank/DDBJ databases">
        <authorList>
            <person name="de Groot N.N."/>
        </authorList>
    </citation>
    <scope>NUCLEOTIDE SEQUENCE [LARGE SCALE GENOMIC DNA]</scope>
    <source>
        <strain evidence="3 4">DSM 45434</strain>
    </source>
</reference>
<dbReference type="eggNOG" id="COG3599">
    <property type="taxonomic scope" value="Bacteria"/>
</dbReference>